<accession>A0A4Y7PU12</accession>
<dbReference type="VEuPathDB" id="FungiDB:BD410DRAFT_498529"/>
<protein>
    <submittedName>
        <fullName evidence="2">Uncharacterized protein</fullName>
    </submittedName>
</protein>
<feature type="region of interest" description="Disordered" evidence="1">
    <location>
        <begin position="221"/>
        <end position="242"/>
    </location>
</feature>
<feature type="region of interest" description="Disordered" evidence="1">
    <location>
        <begin position="82"/>
        <end position="111"/>
    </location>
</feature>
<feature type="region of interest" description="Disordered" evidence="1">
    <location>
        <begin position="25"/>
        <end position="44"/>
    </location>
</feature>
<evidence type="ECO:0000313" key="3">
    <source>
        <dbReference type="Proteomes" id="UP000294933"/>
    </source>
</evidence>
<dbReference type="EMBL" id="ML170207">
    <property type="protein sequence ID" value="TDL18531.1"/>
    <property type="molecule type" value="Genomic_DNA"/>
</dbReference>
<keyword evidence="3" id="KW-1185">Reference proteome</keyword>
<reference evidence="2 3" key="1">
    <citation type="submission" date="2018-06" db="EMBL/GenBank/DDBJ databases">
        <title>A transcriptomic atlas of mushroom development highlights an independent origin of complex multicellularity.</title>
        <authorList>
            <consortium name="DOE Joint Genome Institute"/>
            <person name="Krizsan K."/>
            <person name="Almasi E."/>
            <person name="Merenyi Z."/>
            <person name="Sahu N."/>
            <person name="Viragh M."/>
            <person name="Koszo T."/>
            <person name="Mondo S."/>
            <person name="Kiss B."/>
            <person name="Balint B."/>
            <person name="Kues U."/>
            <person name="Barry K."/>
            <person name="Hegedus J.C."/>
            <person name="Henrissat B."/>
            <person name="Johnson J."/>
            <person name="Lipzen A."/>
            <person name="Ohm R."/>
            <person name="Nagy I."/>
            <person name="Pangilinan J."/>
            <person name="Yan J."/>
            <person name="Xiong Y."/>
            <person name="Grigoriev I.V."/>
            <person name="Hibbett D.S."/>
            <person name="Nagy L.G."/>
        </authorList>
    </citation>
    <scope>NUCLEOTIDE SEQUENCE [LARGE SCALE GENOMIC DNA]</scope>
    <source>
        <strain evidence="2 3">SZMC22713</strain>
    </source>
</reference>
<dbReference type="AlphaFoldDB" id="A0A4Y7PU12"/>
<dbReference type="Proteomes" id="UP000294933">
    <property type="component" value="Unassembled WGS sequence"/>
</dbReference>
<evidence type="ECO:0000256" key="1">
    <source>
        <dbReference type="SAM" id="MobiDB-lite"/>
    </source>
</evidence>
<evidence type="ECO:0000313" key="2">
    <source>
        <dbReference type="EMBL" id="TDL18531.1"/>
    </source>
</evidence>
<gene>
    <name evidence="2" type="ORF">BD410DRAFT_498529</name>
</gene>
<proteinExistence type="predicted"/>
<feature type="compositionally biased region" description="Basic residues" evidence="1">
    <location>
        <begin position="85"/>
        <end position="94"/>
    </location>
</feature>
<sequence length="242" mass="26525">MFQTQIFFPTKLPCTHAMEFTLQFPPPIPTQNVPQNEQKRTPNPTPCLPCSHPSVKSKCEMSPPWSSTLCQRCCERGITCVPKPKTQRQPRASRKLNQQAAGVTPPHGENPIDHTMPATITTPVVASNPTLQNSWTTFHTSATRAHSGDIDAAEPSNSRHAFVAQARQTVSQNTHEQPALTPSMSQVASNAPYVHGIRREWVFDHRFASVHTGTIDACAPVPTFPSGNPPMSPRDTSGFDSV</sequence>
<organism evidence="2 3">
    <name type="scientific">Rickenella mellea</name>
    <dbReference type="NCBI Taxonomy" id="50990"/>
    <lineage>
        <taxon>Eukaryota</taxon>
        <taxon>Fungi</taxon>
        <taxon>Dikarya</taxon>
        <taxon>Basidiomycota</taxon>
        <taxon>Agaricomycotina</taxon>
        <taxon>Agaricomycetes</taxon>
        <taxon>Hymenochaetales</taxon>
        <taxon>Rickenellaceae</taxon>
        <taxon>Rickenella</taxon>
    </lineage>
</organism>
<name>A0A4Y7PU12_9AGAM</name>